<comment type="similarity">
    <text evidence="1">Belongs to the GST superfamily.</text>
</comment>
<evidence type="ECO:0000313" key="4">
    <source>
        <dbReference type="EMBL" id="ARD23551.1"/>
    </source>
</evidence>
<accession>A0ABM6JPU9</accession>
<dbReference type="CDD" id="cd03046">
    <property type="entry name" value="GST_N_GTT1_like"/>
    <property type="match status" value="1"/>
</dbReference>
<dbReference type="EMBL" id="CP020472">
    <property type="protein sequence ID" value="ARD23551.1"/>
    <property type="molecule type" value="Genomic_DNA"/>
</dbReference>
<evidence type="ECO:0000259" key="2">
    <source>
        <dbReference type="PROSITE" id="PS50404"/>
    </source>
</evidence>
<dbReference type="InterPro" id="IPR010987">
    <property type="entry name" value="Glutathione-S-Trfase_C-like"/>
</dbReference>
<dbReference type="Pfam" id="PF00043">
    <property type="entry name" value="GST_C"/>
    <property type="match status" value="1"/>
</dbReference>
<feature type="domain" description="GST C-terminal" evidence="3">
    <location>
        <begin position="93"/>
        <end position="216"/>
    </location>
</feature>
<dbReference type="RefSeq" id="WP_080916505.1">
    <property type="nucleotide sequence ID" value="NZ_CP020472.1"/>
</dbReference>
<keyword evidence="5" id="KW-1185">Reference proteome</keyword>
<dbReference type="SFLD" id="SFLDG00358">
    <property type="entry name" value="Main_(cytGST)"/>
    <property type="match status" value="1"/>
</dbReference>
<reference evidence="4 5" key="1">
    <citation type="submission" date="2017-03" db="EMBL/GenBank/DDBJ databases">
        <title>Genome sequencing of Shewanella japonica KCTC 22435.</title>
        <authorList>
            <person name="Kim K.M."/>
        </authorList>
    </citation>
    <scope>NUCLEOTIDE SEQUENCE [LARGE SCALE GENOMIC DNA]</scope>
    <source>
        <strain evidence="4 5">KCTC 22435</strain>
    </source>
</reference>
<proteinExistence type="inferred from homology"/>
<dbReference type="SFLD" id="SFLDG01150">
    <property type="entry name" value="Main.1:_Beta-like"/>
    <property type="match status" value="1"/>
</dbReference>
<dbReference type="InterPro" id="IPR036282">
    <property type="entry name" value="Glutathione-S-Trfase_C_sf"/>
</dbReference>
<evidence type="ECO:0000259" key="3">
    <source>
        <dbReference type="PROSITE" id="PS50405"/>
    </source>
</evidence>
<protein>
    <submittedName>
        <fullName evidence="4">Glutathione S-transferase</fullName>
    </submittedName>
</protein>
<dbReference type="InterPro" id="IPR040079">
    <property type="entry name" value="Glutathione_S-Trfase"/>
</dbReference>
<dbReference type="InterPro" id="IPR036249">
    <property type="entry name" value="Thioredoxin-like_sf"/>
</dbReference>
<gene>
    <name evidence="4" type="ORF">SJ2017_3291</name>
</gene>
<dbReference type="InterPro" id="IPR004045">
    <property type="entry name" value="Glutathione_S-Trfase_N"/>
</dbReference>
<dbReference type="Gene3D" id="3.40.30.10">
    <property type="entry name" value="Glutaredoxin"/>
    <property type="match status" value="1"/>
</dbReference>
<evidence type="ECO:0000313" key="5">
    <source>
        <dbReference type="Proteomes" id="UP000191820"/>
    </source>
</evidence>
<dbReference type="SUPFAM" id="SSF52833">
    <property type="entry name" value="Thioredoxin-like"/>
    <property type="match status" value="1"/>
</dbReference>
<dbReference type="InterPro" id="IPR004046">
    <property type="entry name" value="GST_C"/>
</dbReference>
<feature type="domain" description="GST N-terminal" evidence="2">
    <location>
        <begin position="6"/>
        <end position="87"/>
    </location>
</feature>
<sequence>MNVEVSTGIILYGTPRSRALRVSWLLEELGVEWEFRFLNFAKGDNRSEAFLSLNPSGKMPVISDGDFVMTESAAILQYLAEKYGKGKFLPEPGSKQAGLHHRWVSFVICELEQPLWSMGKHRFALPEEQRLDAMLPVAKFEFDKAANIAELWVPETGYVCGDELTIADILLTQTLLWATVFEQTIPPKLAAYRDRVKQRPAMTSALEKSEQIAKAAQEE</sequence>
<dbReference type="PANTHER" id="PTHR44051:SF21">
    <property type="entry name" value="GLUTATHIONE S-TRANSFERASE FAMILY PROTEIN"/>
    <property type="match status" value="1"/>
</dbReference>
<dbReference type="PROSITE" id="PS50404">
    <property type="entry name" value="GST_NTER"/>
    <property type="match status" value="1"/>
</dbReference>
<dbReference type="PROSITE" id="PS50405">
    <property type="entry name" value="GST_CTER"/>
    <property type="match status" value="1"/>
</dbReference>
<dbReference type="Gene3D" id="1.20.1050.10">
    <property type="match status" value="1"/>
</dbReference>
<dbReference type="SFLD" id="SFLDS00019">
    <property type="entry name" value="Glutathione_Transferase_(cytos"/>
    <property type="match status" value="1"/>
</dbReference>
<dbReference type="PANTHER" id="PTHR44051">
    <property type="entry name" value="GLUTATHIONE S-TRANSFERASE-RELATED"/>
    <property type="match status" value="1"/>
</dbReference>
<organism evidence="4 5">
    <name type="scientific">Shewanella japonica</name>
    <dbReference type="NCBI Taxonomy" id="93973"/>
    <lineage>
        <taxon>Bacteria</taxon>
        <taxon>Pseudomonadati</taxon>
        <taxon>Pseudomonadota</taxon>
        <taxon>Gammaproteobacteria</taxon>
        <taxon>Alteromonadales</taxon>
        <taxon>Shewanellaceae</taxon>
        <taxon>Shewanella</taxon>
    </lineage>
</organism>
<evidence type="ECO:0000256" key="1">
    <source>
        <dbReference type="RuleBase" id="RU003494"/>
    </source>
</evidence>
<dbReference type="Proteomes" id="UP000191820">
    <property type="component" value="Chromosome"/>
</dbReference>
<dbReference type="SUPFAM" id="SSF47616">
    <property type="entry name" value="GST C-terminal domain-like"/>
    <property type="match status" value="1"/>
</dbReference>
<dbReference type="Pfam" id="PF02798">
    <property type="entry name" value="GST_N"/>
    <property type="match status" value="1"/>
</dbReference>
<name>A0ABM6JPU9_9GAMM</name>